<organism evidence="2 3">
    <name type="scientific">Pteropus alecto</name>
    <name type="common">Black flying fox</name>
    <dbReference type="NCBI Taxonomy" id="9402"/>
    <lineage>
        <taxon>Eukaryota</taxon>
        <taxon>Metazoa</taxon>
        <taxon>Chordata</taxon>
        <taxon>Craniata</taxon>
        <taxon>Vertebrata</taxon>
        <taxon>Euteleostomi</taxon>
        <taxon>Mammalia</taxon>
        <taxon>Eutheria</taxon>
        <taxon>Laurasiatheria</taxon>
        <taxon>Chiroptera</taxon>
        <taxon>Yinpterochiroptera</taxon>
        <taxon>Pteropodoidea</taxon>
        <taxon>Pteropodidae</taxon>
        <taxon>Pteropodinae</taxon>
        <taxon>Pteropus</taxon>
    </lineage>
</organism>
<dbReference type="Proteomes" id="UP000010552">
    <property type="component" value="Unassembled WGS sequence"/>
</dbReference>
<protein>
    <submittedName>
        <fullName evidence="2">Uncharacterized protein</fullName>
    </submittedName>
</protein>
<gene>
    <name evidence="2" type="ORF">PAL_GLEAN10023211</name>
</gene>
<keyword evidence="3" id="KW-1185">Reference proteome</keyword>
<reference evidence="3" key="1">
    <citation type="journal article" date="2013" name="Science">
        <title>Comparative analysis of bat genomes provides insight into the evolution of flight and immunity.</title>
        <authorList>
            <person name="Zhang G."/>
            <person name="Cowled C."/>
            <person name="Shi Z."/>
            <person name="Huang Z."/>
            <person name="Bishop-Lilly K.A."/>
            <person name="Fang X."/>
            <person name="Wynne J.W."/>
            <person name="Xiong Z."/>
            <person name="Baker M.L."/>
            <person name="Zhao W."/>
            <person name="Tachedjian M."/>
            <person name="Zhu Y."/>
            <person name="Zhou P."/>
            <person name="Jiang X."/>
            <person name="Ng J."/>
            <person name="Yang L."/>
            <person name="Wu L."/>
            <person name="Xiao J."/>
            <person name="Feng Y."/>
            <person name="Chen Y."/>
            <person name="Sun X."/>
            <person name="Zhang Y."/>
            <person name="Marsh G.A."/>
            <person name="Crameri G."/>
            <person name="Broder C.C."/>
            <person name="Frey K.G."/>
            <person name="Wang L.F."/>
            <person name="Wang J."/>
        </authorList>
    </citation>
    <scope>NUCLEOTIDE SEQUENCE [LARGE SCALE GENOMIC DNA]</scope>
</reference>
<proteinExistence type="predicted"/>
<dbReference type="EMBL" id="KB031041">
    <property type="protein sequence ID" value="ELK05745.1"/>
    <property type="molecule type" value="Genomic_DNA"/>
</dbReference>
<evidence type="ECO:0000256" key="1">
    <source>
        <dbReference type="SAM" id="MobiDB-lite"/>
    </source>
</evidence>
<evidence type="ECO:0000313" key="2">
    <source>
        <dbReference type="EMBL" id="ELK05745.1"/>
    </source>
</evidence>
<sequence>MRELLLRRLLWGQSQVLRTTVHPLSEGPRSQAHTEDDEMSDTANRCHHNKLQVMSKPSFRCHHRLLCTAGGSLRPTRDRGRKMKQQSMSCLEGSGARGQEGVCLLGPRGKLARCRVVAPAVPASSPGARQLHSASSAEKPGALRSLAYLLARLFRGRGGARTLRLWGAAGPARSGKPRRAFLIGPSGRIRRPRSKWRGTQASPLRPCADLAPLPYPRLPAERRSLRQLVSAATRPRGRSESQTAGKSLLFDSIS</sequence>
<dbReference type="AlphaFoldDB" id="L5K2E1"/>
<name>L5K2E1_PTEAL</name>
<evidence type="ECO:0000313" key="3">
    <source>
        <dbReference type="Proteomes" id="UP000010552"/>
    </source>
</evidence>
<dbReference type="InParanoid" id="L5K2E1"/>
<accession>L5K2E1</accession>
<feature type="region of interest" description="Disordered" evidence="1">
    <location>
        <begin position="226"/>
        <end position="254"/>
    </location>
</feature>
<feature type="region of interest" description="Disordered" evidence="1">
    <location>
        <begin position="22"/>
        <end position="42"/>
    </location>
</feature>